<proteinExistence type="predicted"/>
<dbReference type="Proteomes" id="UP000260812">
    <property type="component" value="Unassembled WGS sequence"/>
</dbReference>
<evidence type="ECO:0000256" key="2">
    <source>
        <dbReference type="SAM" id="SignalP"/>
    </source>
</evidence>
<dbReference type="Pfam" id="PF01547">
    <property type="entry name" value="SBP_bac_1"/>
    <property type="match status" value="1"/>
</dbReference>
<dbReference type="InterPro" id="IPR006059">
    <property type="entry name" value="SBP"/>
</dbReference>
<dbReference type="AlphaFoldDB" id="A0A3E3I7Y5"/>
<reference evidence="3 6" key="1">
    <citation type="submission" date="2018-08" db="EMBL/GenBank/DDBJ databases">
        <title>A genome reference for cultivated species of the human gut microbiota.</title>
        <authorList>
            <person name="Zou Y."/>
            <person name="Xue W."/>
            <person name="Luo G."/>
        </authorList>
    </citation>
    <scope>NUCLEOTIDE SEQUENCE [LARGE SCALE GENOMIC DNA]</scope>
    <source>
        <strain evidence="4 6">AF26-4BH</strain>
        <strain evidence="3">TF05-5AC</strain>
    </source>
</reference>
<organism evidence="3 5">
    <name type="scientific">Eisenbergiella massiliensis</name>
    <dbReference type="NCBI Taxonomy" id="1720294"/>
    <lineage>
        <taxon>Bacteria</taxon>
        <taxon>Bacillati</taxon>
        <taxon>Bacillota</taxon>
        <taxon>Clostridia</taxon>
        <taxon>Lachnospirales</taxon>
        <taxon>Lachnospiraceae</taxon>
        <taxon>Eisenbergiella</taxon>
    </lineage>
</organism>
<dbReference type="Proteomes" id="UP000261166">
    <property type="component" value="Unassembled WGS sequence"/>
</dbReference>
<gene>
    <name evidence="4" type="ORF">DWY69_00370</name>
    <name evidence="3" type="ORF">DXC51_08035</name>
</gene>
<evidence type="ECO:0000313" key="5">
    <source>
        <dbReference type="Proteomes" id="UP000260812"/>
    </source>
</evidence>
<dbReference type="SUPFAM" id="SSF53850">
    <property type="entry name" value="Periplasmic binding protein-like II"/>
    <property type="match status" value="1"/>
</dbReference>
<dbReference type="EMBL" id="QVLV01000004">
    <property type="protein sequence ID" value="RGE62534.1"/>
    <property type="molecule type" value="Genomic_DNA"/>
</dbReference>
<dbReference type="EMBL" id="QVLU01000001">
    <property type="protein sequence ID" value="RGE74461.1"/>
    <property type="molecule type" value="Genomic_DNA"/>
</dbReference>
<evidence type="ECO:0000313" key="6">
    <source>
        <dbReference type="Proteomes" id="UP000261166"/>
    </source>
</evidence>
<feature type="chain" id="PRO_5038233559" evidence="2">
    <location>
        <begin position="32"/>
        <end position="566"/>
    </location>
</feature>
<feature type="signal peptide" evidence="2">
    <location>
        <begin position="1"/>
        <end position="31"/>
    </location>
</feature>
<comment type="caution">
    <text evidence="3">The sequence shown here is derived from an EMBL/GenBank/DDBJ whole genome shotgun (WGS) entry which is preliminary data.</text>
</comment>
<keyword evidence="5" id="KW-1185">Reference proteome</keyword>
<feature type="region of interest" description="Disordered" evidence="1">
    <location>
        <begin position="37"/>
        <end position="62"/>
    </location>
</feature>
<protein>
    <submittedName>
        <fullName evidence="3">Extracellular solute-binding protein</fullName>
    </submittedName>
</protein>
<name>A0A3E3I7Y5_9FIRM</name>
<evidence type="ECO:0000313" key="4">
    <source>
        <dbReference type="EMBL" id="RGE74461.1"/>
    </source>
</evidence>
<dbReference type="Gene3D" id="3.40.190.10">
    <property type="entry name" value="Periplasmic binding protein-like II"/>
    <property type="match status" value="2"/>
</dbReference>
<dbReference type="PANTHER" id="PTHR43649:SF12">
    <property type="entry name" value="DIACETYLCHITOBIOSE BINDING PROTEIN DASA"/>
    <property type="match status" value="1"/>
</dbReference>
<dbReference type="OrthoDB" id="2491264at2"/>
<dbReference type="PANTHER" id="PTHR43649">
    <property type="entry name" value="ARABINOSE-BINDING PROTEIN-RELATED"/>
    <property type="match status" value="1"/>
</dbReference>
<accession>A0A3E3I7Y5</accession>
<dbReference type="InterPro" id="IPR050490">
    <property type="entry name" value="Bact_solute-bd_prot1"/>
</dbReference>
<sequence length="566" mass="62794">MCCNRKRRFFFMKKKAIALMLAAAMTMTALAGCGSSSGTTTAGNASSEAASEAGSTGTGEAAAAADGNFNETGYPIVNEPITLKVMIAVRDNDSLTSFDEMPAVQRLEEQTGIHVEWEPIKGSDWSTKLNLAFASGEYPDVILATNGGNGGVDDEEYGVTQGIVIPLDDLIDQYMPNFTSRRDAEDNDPTVSLVASDGKIYSVGYLVGQNINTNQHFFINQEWLDALNLETPKNVDELTEVFRAFKTGDPNGNGEADEIPLEMGLDTGFNGIRYMLPLFGLPCDPDKWIYIDDDKKVQFLPTQEGFRDCMEWLHMLYDEGLVDPELVSQDFNTVETKLKEGNVGFFTAWRLVAMAYDDGVASNSVLWMPDSNAKLYRYLELCKQGAFVTSTNENVPATMRWLDALLDTEMMFSLYYGEKDAGDTLGWKYDDNGKITVTNDGSADVKNYIDCNTLFFAPGKYLSETFNMPLQRTEKTEYCQKYDEAGNIQKYSNDYLDMAPLTSEQLQESTLKETDINNAVVENIAAFVTGGVTDDNWNSFVSMFDGMGVADYVQMYQDAIDTMELE</sequence>
<keyword evidence="2" id="KW-0732">Signal</keyword>
<evidence type="ECO:0000313" key="3">
    <source>
        <dbReference type="EMBL" id="RGE62534.1"/>
    </source>
</evidence>
<evidence type="ECO:0000256" key="1">
    <source>
        <dbReference type="SAM" id="MobiDB-lite"/>
    </source>
</evidence>
<dbReference type="PROSITE" id="PS51257">
    <property type="entry name" value="PROKAR_LIPOPROTEIN"/>
    <property type="match status" value="1"/>
</dbReference>